<evidence type="ECO:0000256" key="2">
    <source>
        <dbReference type="SAM" id="SignalP"/>
    </source>
</evidence>
<feature type="transmembrane region" description="Helical" evidence="1">
    <location>
        <begin position="53"/>
        <end position="79"/>
    </location>
</feature>
<protein>
    <submittedName>
        <fullName evidence="3">Uncharacterized protein</fullName>
    </submittedName>
</protein>
<accession>A0A955ED04</accession>
<feature type="transmembrane region" description="Helical" evidence="1">
    <location>
        <begin position="134"/>
        <end position="153"/>
    </location>
</feature>
<name>A0A955ED04_UNCKA</name>
<sequence>MLLTPHTIVGVAVATAISNPLIAAPLSFALHFAGDKLPHWDFFSNTKNGERRVGWRPLAVMADMSIGIFIALTFTYYALWGLGDSYLALNIFLCGLASVLPDALTGPYIYTDNPPKFCMWIKNIQSKAQTQAPLPWGIFTQLVVVAVSVFLIWRSIL</sequence>
<keyword evidence="1" id="KW-0812">Transmembrane</keyword>
<feature type="chain" id="PRO_5037337955" evidence="2">
    <location>
        <begin position="24"/>
        <end position="157"/>
    </location>
</feature>
<organism evidence="3 4">
    <name type="scientific">candidate division WWE3 bacterium</name>
    <dbReference type="NCBI Taxonomy" id="2053526"/>
    <lineage>
        <taxon>Bacteria</taxon>
        <taxon>Katanobacteria</taxon>
    </lineage>
</organism>
<keyword evidence="1" id="KW-0472">Membrane</keyword>
<feature type="transmembrane region" description="Helical" evidence="1">
    <location>
        <begin position="86"/>
        <end position="110"/>
    </location>
</feature>
<comment type="caution">
    <text evidence="3">The sequence shown here is derived from an EMBL/GenBank/DDBJ whole genome shotgun (WGS) entry which is preliminary data.</text>
</comment>
<proteinExistence type="predicted"/>
<dbReference type="EMBL" id="JAGQNX010000137">
    <property type="protein sequence ID" value="MCA9308697.1"/>
    <property type="molecule type" value="Genomic_DNA"/>
</dbReference>
<evidence type="ECO:0000313" key="3">
    <source>
        <dbReference type="EMBL" id="MCA9308697.1"/>
    </source>
</evidence>
<evidence type="ECO:0000256" key="1">
    <source>
        <dbReference type="SAM" id="Phobius"/>
    </source>
</evidence>
<reference evidence="3" key="2">
    <citation type="journal article" date="2021" name="Microbiome">
        <title>Successional dynamics and alternative stable states in a saline activated sludge microbial community over 9 years.</title>
        <authorList>
            <person name="Wang Y."/>
            <person name="Ye J."/>
            <person name="Ju F."/>
            <person name="Liu L."/>
            <person name="Boyd J.A."/>
            <person name="Deng Y."/>
            <person name="Parks D.H."/>
            <person name="Jiang X."/>
            <person name="Yin X."/>
            <person name="Woodcroft B.J."/>
            <person name="Tyson G.W."/>
            <person name="Hugenholtz P."/>
            <person name="Polz M.F."/>
            <person name="Zhang T."/>
        </authorList>
    </citation>
    <scope>NUCLEOTIDE SEQUENCE</scope>
    <source>
        <strain evidence="3">HKST-UBA79</strain>
    </source>
</reference>
<keyword evidence="1" id="KW-1133">Transmembrane helix</keyword>
<evidence type="ECO:0000313" key="4">
    <source>
        <dbReference type="Proteomes" id="UP000740557"/>
    </source>
</evidence>
<feature type="signal peptide" evidence="2">
    <location>
        <begin position="1"/>
        <end position="23"/>
    </location>
</feature>
<dbReference type="Proteomes" id="UP000740557">
    <property type="component" value="Unassembled WGS sequence"/>
</dbReference>
<reference evidence="3" key="1">
    <citation type="submission" date="2020-04" db="EMBL/GenBank/DDBJ databases">
        <authorList>
            <person name="Zhang T."/>
        </authorList>
    </citation>
    <scope>NUCLEOTIDE SEQUENCE</scope>
    <source>
        <strain evidence="3">HKST-UBA79</strain>
    </source>
</reference>
<dbReference type="AlphaFoldDB" id="A0A955ED04"/>
<keyword evidence="2" id="KW-0732">Signal</keyword>
<gene>
    <name evidence="3" type="ORF">KC980_04240</name>
</gene>